<reference evidence="8" key="2">
    <citation type="submission" date="2021-01" db="EMBL/GenBank/DDBJ databases">
        <authorList>
            <person name="Stull G."/>
            <person name="Qu X.-J."/>
            <person name="Parins-Fukuchi C."/>
            <person name="Yang Y.-Y."/>
            <person name="Yang J.-B."/>
            <person name="Yang Z.-Y."/>
            <person name="Hu Y."/>
            <person name="Ma H."/>
            <person name="Soltis P."/>
            <person name="Soltis D."/>
            <person name="Li D.-Z."/>
            <person name="Smith S."/>
            <person name="Yi T.-S."/>
        </authorList>
    </citation>
    <scope>NUCLEOTIDE SEQUENCE</scope>
</reference>
<keyword evidence="7" id="KW-0793">Thylakoid</keyword>
<dbReference type="NCBIfam" id="NF002722">
    <property type="entry name" value="PRK02565.1"/>
    <property type="match status" value="1"/>
</dbReference>
<reference evidence="8" key="1">
    <citation type="journal article" date="2021" name="Nat. Plants">
        <title>Gene duplications and phylogenomic conflict underlie major pulses of phenotypic evolution in gymnosperms.</title>
        <authorList>
            <person name="Stull G.W."/>
            <person name="Qu X.J."/>
            <person name="Parins-Fukuchi C."/>
            <person name="Yang Y.Y."/>
            <person name="Yang J.B."/>
            <person name="Yang Z.Y."/>
            <person name="Hu Y."/>
            <person name="Ma H."/>
            <person name="Soltis P.S."/>
            <person name="Soltis D.E."/>
            <person name="Li D.Z."/>
            <person name="Smith S.A."/>
            <person name="Yi T.S."/>
        </authorList>
    </citation>
    <scope>NUCLEOTIDE SEQUENCE</scope>
</reference>
<evidence type="ECO:0000313" key="8">
    <source>
        <dbReference type="EMBL" id="QYB21859.1"/>
    </source>
</evidence>
<dbReference type="AlphaFoldDB" id="A0A8F8SW72"/>
<keyword evidence="6 7" id="KW-0604">Photosystem II</keyword>
<dbReference type="InterPro" id="IPR037267">
    <property type="entry name" value="PSII_PsbJ_sf"/>
</dbReference>
<feature type="transmembrane region" description="Helical" evidence="7">
    <location>
        <begin position="26"/>
        <end position="46"/>
    </location>
</feature>
<keyword evidence="4 7" id="KW-1133">Transmembrane helix</keyword>
<organism evidence="8">
    <name type="scientific">Microbiota decussata</name>
    <dbReference type="NCBI Taxonomy" id="13614"/>
    <lineage>
        <taxon>Eukaryota</taxon>
        <taxon>Viridiplantae</taxon>
        <taxon>Streptophyta</taxon>
        <taxon>Embryophyta</taxon>
        <taxon>Tracheophyta</taxon>
        <taxon>Spermatophyta</taxon>
        <taxon>Pinopsida</taxon>
        <taxon>Pinidae</taxon>
        <taxon>Conifers II</taxon>
        <taxon>Cupressales</taxon>
        <taxon>Cupressaceae</taxon>
        <taxon>Microbiota</taxon>
    </lineage>
</organism>
<geneLocation type="chloroplast" evidence="8"/>
<sequence>MTTINKIIKFERKLIHMDDTTGRIPLWLIATLIGIFVIALIGFFFYGSYSGLGSSL</sequence>
<comment type="similarity">
    <text evidence="7">Belongs to the PsbJ family.</text>
</comment>
<keyword evidence="8" id="KW-0934">Plastid</keyword>
<dbReference type="HAMAP" id="MF_01305">
    <property type="entry name" value="PSII_PsbJ"/>
    <property type="match status" value="1"/>
</dbReference>
<name>A0A8F8SW72_9CONI</name>
<dbReference type="PANTHER" id="PTHR34812:SF3">
    <property type="entry name" value="PHOTOSYSTEM II REACTION CENTER PROTEIN J"/>
    <property type="match status" value="1"/>
</dbReference>
<evidence type="ECO:0000256" key="4">
    <source>
        <dbReference type="ARBA" id="ARBA00022989"/>
    </source>
</evidence>
<dbReference type="Pfam" id="PF01788">
    <property type="entry name" value="PsbJ"/>
    <property type="match status" value="1"/>
</dbReference>
<keyword evidence="5 7" id="KW-0472">Membrane</keyword>
<accession>A0A8F8SW72</accession>
<evidence type="ECO:0000256" key="3">
    <source>
        <dbReference type="ARBA" id="ARBA00022692"/>
    </source>
</evidence>
<keyword evidence="2 7" id="KW-0602">Photosynthesis</keyword>
<dbReference type="PANTHER" id="PTHR34812">
    <property type="entry name" value="PHOTOSYSTEM II REACTION CENTER PROTEIN J"/>
    <property type="match status" value="1"/>
</dbReference>
<comment type="subunit">
    <text evidence="7">PSII is composed of 1 copy each of membrane proteins PsbA, PsbB, PsbC, PsbD, PsbE, PsbF, PsbH, PsbI, PsbJ, PsbK, PsbL, PsbM, PsbT, PsbX, PsbY, PsbZ, Psb30/Ycf12, at least 3 peripheral proteins of the oxygen-evolving complex and a large number of cofactors. It forms dimeric complexes.</text>
</comment>
<keyword evidence="3 7" id="KW-0812">Transmembrane</keyword>
<dbReference type="EMBL" id="MW470985">
    <property type="protein sequence ID" value="QYB21859.1"/>
    <property type="molecule type" value="Genomic_DNA"/>
</dbReference>
<dbReference type="GO" id="GO:0015979">
    <property type="term" value="P:photosynthesis"/>
    <property type="evidence" value="ECO:0007669"/>
    <property type="project" value="UniProtKB-UniRule"/>
</dbReference>
<dbReference type="InterPro" id="IPR002682">
    <property type="entry name" value="PSII_PsbJ"/>
</dbReference>
<keyword evidence="1 7" id="KW-0674">Reaction center</keyword>
<dbReference type="Gene3D" id="6.10.250.2070">
    <property type="match status" value="1"/>
</dbReference>
<evidence type="ECO:0000256" key="2">
    <source>
        <dbReference type="ARBA" id="ARBA00022531"/>
    </source>
</evidence>
<keyword evidence="8" id="KW-0150">Chloroplast</keyword>
<dbReference type="SUPFAM" id="SSF161021">
    <property type="entry name" value="Photosystem II reaction center protein J, PsbJ"/>
    <property type="match status" value="1"/>
</dbReference>
<evidence type="ECO:0000256" key="1">
    <source>
        <dbReference type="ARBA" id="ARBA00022469"/>
    </source>
</evidence>
<protein>
    <recommendedName>
        <fullName evidence="7">Photosystem II reaction center protein J</fullName>
        <shortName evidence="7">PSII-J</shortName>
    </recommendedName>
</protein>
<evidence type="ECO:0000256" key="7">
    <source>
        <dbReference type="HAMAP-Rule" id="MF_01305"/>
    </source>
</evidence>
<dbReference type="GO" id="GO:0009539">
    <property type="term" value="C:photosystem II reaction center"/>
    <property type="evidence" value="ECO:0007669"/>
    <property type="project" value="InterPro"/>
</dbReference>
<comment type="function">
    <text evidence="7">One of the components of the core complex of photosystem II (PSII). PSII is a light-driven water:plastoquinone oxidoreductase that uses light energy to abstract electrons from H(2)O, generating O(2) and a proton gradient subsequently used for ATP formation. It consists of a core antenna complex that captures photons, and an electron transfer chain that converts photonic excitation into a charge separation.</text>
</comment>
<dbReference type="GO" id="GO:0009535">
    <property type="term" value="C:chloroplast thylakoid membrane"/>
    <property type="evidence" value="ECO:0007669"/>
    <property type="project" value="UniProtKB-SubCell"/>
</dbReference>
<proteinExistence type="inferred from homology"/>
<evidence type="ECO:0000256" key="6">
    <source>
        <dbReference type="ARBA" id="ARBA00023276"/>
    </source>
</evidence>
<gene>
    <name evidence="7 8" type="primary">psbJ</name>
</gene>
<evidence type="ECO:0000256" key="5">
    <source>
        <dbReference type="ARBA" id="ARBA00023136"/>
    </source>
</evidence>
<comment type="subcellular location">
    <subcellularLocation>
        <location evidence="7">Plastid</location>
        <location evidence="7">Chloroplast thylakoid membrane</location>
        <topology evidence="7">Single-pass membrane protein</topology>
    </subcellularLocation>
</comment>